<dbReference type="EMBL" id="HBUE01261096">
    <property type="protein sequence ID" value="CAG6559078.1"/>
    <property type="molecule type" value="Transcribed_RNA"/>
</dbReference>
<dbReference type="EMBL" id="HBUE01261099">
    <property type="protein sequence ID" value="CAG6559080.1"/>
    <property type="molecule type" value="Transcribed_RNA"/>
</dbReference>
<proteinExistence type="predicted"/>
<dbReference type="AlphaFoldDB" id="A0A8D8D9E0"/>
<dbReference type="EMBL" id="HBUE01155989">
    <property type="protein sequence ID" value="CAG6507726.1"/>
    <property type="molecule type" value="Transcribed_RNA"/>
</dbReference>
<sequence>MPLSAVSVVPAVCKNIVHRVNRCAIMGNSICHNWRFRRPRWSTIPAGSAHSCSKLWRVPDITHNITKADRNASSWLTVSERRMGQLRWRFHESNRRTSEDCTGNHFDPCWIGDGPSRIQKSVRHHPKIRTYTLDMRVCTHWCPNALSS</sequence>
<dbReference type="EMBL" id="HBUE01155998">
    <property type="protein sequence ID" value="CAG6507733.1"/>
    <property type="molecule type" value="Transcribed_RNA"/>
</dbReference>
<accession>A0A8D8D9E0</accession>
<dbReference type="EMBL" id="HBUE01261091">
    <property type="protein sequence ID" value="CAG6559075.1"/>
    <property type="molecule type" value="Transcribed_RNA"/>
</dbReference>
<dbReference type="EMBL" id="HBUE01155990">
    <property type="protein sequence ID" value="CAG6507728.1"/>
    <property type="molecule type" value="Transcribed_RNA"/>
</dbReference>
<organism evidence="1">
    <name type="scientific">Culex pipiens</name>
    <name type="common">House mosquito</name>
    <dbReference type="NCBI Taxonomy" id="7175"/>
    <lineage>
        <taxon>Eukaryota</taxon>
        <taxon>Metazoa</taxon>
        <taxon>Ecdysozoa</taxon>
        <taxon>Arthropoda</taxon>
        <taxon>Hexapoda</taxon>
        <taxon>Insecta</taxon>
        <taxon>Pterygota</taxon>
        <taxon>Neoptera</taxon>
        <taxon>Endopterygota</taxon>
        <taxon>Diptera</taxon>
        <taxon>Nematocera</taxon>
        <taxon>Culicoidea</taxon>
        <taxon>Culicidae</taxon>
        <taxon>Culicinae</taxon>
        <taxon>Culicini</taxon>
        <taxon>Culex</taxon>
        <taxon>Culex</taxon>
    </lineage>
</organism>
<evidence type="ECO:0000313" key="1">
    <source>
        <dbReference type="EMBL" id="CAG6507728.1"/>
    </source>
</evidence>
<name>A0A8D8D9E0_CULPI</name>
<protein>
    <submittedName>
        <fullName evidence="1">(northern house mosquito) hypothetical protein</fullName>
    </submittedName>
</protein>
<reference evidence="1" key="1">
    <citation type="submission" date="2021-05" db="EMBL/GenBank/DDBJ databases">
        <authorList>
            <person name="Alioto T."/>
            <person name="Alioto T."/>
            <person name="Gomez Garrido J."/>
        </authorList>
    </citation>
    <scope>NUCLEOTIDE SEQUENCE</scope>
</reference>
<dbReference type="EMBL" id="HBUE01261090">
    <property type="protein sequence ID" value="CAG6559073.1"/>
    <property type="molecule type" value="Transcribed_RNA"/>
</dbReference>
<dbReference type="EMBL" id="HBUE01155995">
    <property type="protein sequence ID" value="CAG6507731.1"/>
    <property type="molecule type" value="Transcribed_RNA"/>
</dbReference>